<organism evidence="1 2">
    <name type="scientific">Nocardioides psychrotolerans</name>
    <dbReference type="NCBI Taxonomy" id="1005945"/>
    <lineage>
        <taxon>Bacteria</taxon>
        <taxon>Bacillati</taxon>
        <taxon>Actinomycetota</taxon>
        <taxon>Actinomycetes</taxon>
        <taxon>Propionibacteriales</taxon>
        <taxon>Nocardioidaceae</taxon>
        <taxon>Nocardioides</taxon>
    </lineage>
</organism>
<reference evidence="1 2" key="1">
    <citation type="submission" date="2016-10" db="EMBL/GenBank/DDBJ databases">
        <authorList>
            <person name="de Groot N.N."/>
        </authorList>
    </citation>
    <scope>NUCLEOTIDE SEQUENCE [LARGE SCALE GENOMIC DNA]</scope>
    <source>
        <strain evidence="1 2">CGMCC 1.11156</strain>
    </source>
</reference>
<evidence type="ECO:0008006" key="3">
    <source>
        <dbReference type="Google" id="ProtNLM"/>
    </source>
</evidence>
<dbReference type="STRING" id="1005945.SAMN05216561_11387"/>
<sequence length="347" mass="37172">MGDLATALRQQAVACASLGSPMYADLLPRVADDLQEGGATAAVLAPWLDAAGPDGVGLRLLGSVHRLVLQRRAGGLGVFYPSVGGTWSPEDGWAAFRSLLEEEPAAVAEWLDRPPQTNEVGRATVLMAGLLALGRERALPVRLFEIGSSGGLNLLADQFRYVDADGSSIGPEDSPVVLDPAWSGVVPRGAVPEVVERIGSDVMPIDVRSTEGRLALTAYVWPDQVHRHERLRGALALAERTSLVVRRQAASAFVEDIALVEGARTVLWHSVIWQYVAREEQAAITVRIDELGAQATEAAPFAHVFLEPTRRTPSSGHEFLAVVESWPGGERRILGTSRGHGVPTHCE</sequence>
<dbReference type="Pfam" id="PF10094">
    <property type="entry name" value="DUF2332"/>
    <property type="match status" value="1"/>
</dbReference>
<dbReference type="Proteomes" id="UP000198649">
    <property type="component" value="Unassembled WGS sequence"/>
</dbReference>
<gene>
    <name evidence="1" type="ORF">SAMN05216561_11387</name>
</gene>
<proteinExistence type="predicted"/>
<dbReference type="AlphaFoldDB" id="A0A1I3LAP5"/>
<accession>A0A1I3LAP5</accession>
<dbReference type="EMBL" id="FOQG01000013">
    <property type="protein sequence ID" value="SFI81872.1"/>
    <property type="molecule type" value="Genomic_DNA"/>
</dbReference>
<evidence type="ECO:0000313" key="1">
    <source>
        <dbReference type="EMBL" id="SFI81872.1"/>
    </source>
</evidence>
<protein>
    <recommendedName>
        <fullName evidence="3">DUF2332 domain-containing protein</fullName>
    </recommendedName>
</protein>
<dbReference type="PIRSF" id="PIRSF012608">
    <property type="entry name" value="UCP012608"/>
    <property type="match status" value="1"/>
</dbReference>
<dbReference type="OrthoDB" id="8899077at2"/>
<evidence type="ECO:0000313" key="2">
    <source>
        <dbReference type="Proteomes" id="UP000198649"/>
    </source>
</evidence>
<dbReference type="RefSeq" id="WP_091115181.1">
    <property type="nucleotide sequence ID" value="NZ_BKAF01000016.1"/>
</dbReference>
<name>A0A1I3LAP5_9ACTN</name>
<keyword evidence="2" id="KW-1185">Reference proteome</keyword>
<dbReference type="InterPro" id="IPR011200">
    <property type="entry name" value="UCP012608"/>
</dbReference>